<dbReference type="RefSeq" id="WP_248392856.1">
    <property type="nucleotide sequence ID" value="NZ_CP096203.1"/>
</dbReference>
<evidence type="ECO:0000259" key="1">
    <source>
        <dbReference type="Pfam" id="PF13454"/>
    </source>
</evidence>
<proteinExistence type="predicted"/>
<evidence type="ECO:0000313" key="3">
    <source>
        <dbReference type="Proteomes" id="UP000830552"/>
    </source>
</evidence>
<dbReference type="EMBL" id="CP096203">
    <property type="protein sequence ID" value="UPQ76142.1"/>
    <property type="molecule type" value="Genomic_DNA"/>
</dbReference>
<dbReference type="SUPFAM" id="SSF51905">
    <property type="entry name" value="FAD/NAD(P)-binding domain"/>
    <property type="match status" value="1"/>
</dbReference>
<dbReference type="Pfam" id="PF13454">
    <property type="entry name" value="NAD_binding_9"/>
    <property type="match status" value="1"/>
</dbReference>
<dbReference type="PANTHER" id="PTHR40254">
    <property type="entry name" value="BLR0577 PROTEIN"/>
    <property type="match status" value="1"/>
</dbReference>
<name>A0ABY4K5S1_9FLAO</name>
<reference evidence="2" key="1">
    <citation type="submission" date="2022-04" db="EMBL/GenBank/DDBJ databases">
        <title>Evolutionary, genomic, and biogeographic characterization of Chryseobacterium nepalense represented by a plastic-degrading bacterium AC3.</title>
        <authorList>
            <person name="Yin Z."/>
            <person name="Liu X."/>
            <person name="Wang D."/>
            <person name="Xie Z."/>
        </authorList>
    </citation>
    <scope>NUCLEOTIDE SEQUENCE</scope>
    <source>
        <strain evidence="2">AC3</strain>
    </source>
</reference>
<organism evidence="2 3">
    <name type="scientific">Chryseobacterium nepalense</name>
    <dbReference type="NCBI Taxonomy" id="1854498"/>
    <lineage>
        <taxon>Bacteria</taxon>
        <taxon>Pseudomonadati</taxon>
        <taxon>Bacteroidota</taxon>
        <taxon>Flavobacteriia</taxon>
        <taxon>Flavobacteriales</taxon>
        <taxon>Weeksellaceae</taxon>
        <taxon>Chryseobacterium group</taxon>
        <taxon>Chryseobacterium</taxon>
    </lineage>
</organism>
<evidence type="ECO:0000313" key="2">
    <source>
        <dbReference type="EMBL" id="UPQ76142.1"/>
    </source>
</evidence>
<dbReference type="Proteomes" id="UP000830552">
    <property type="component" value="Chromosome"/>
</dbReference>
<gene>
    <name evidence="2" type="ORF">M0D58_01030</name>
</gene>
<dbReference type="PANTHER" id="PTHR40254:SF1">
    <property type="entry name" value="BLR0577 PROTEIN"/>
    <property type="match status" value="1"/>
</dbReference>
<keyword evidence="3" id="KW-1185">Reference proteome</keyword>
<feature type="domain" description="FAD-dependent urate hydroxylase HpyO/Asp monooxygenase CreE-like FAD/NAD(P)-binding" evidence="1">
    <location>
        <begin position="21"/>
        <end position="178"/>
    </location>
</feature>
<accession>A0ABY4K5S1</accession>
<protein>
    <submittedName>
        <fullName evidence="2">FAD/NAD(P)-binding protein</fullName>
    </submittedName>
</protein>
<dbReference type="InterPro" id="IPR052189">
    <property type="entry name" value="L-asp_N-monooxygenase_NS-form"/>
</dbReference>
<dbReference type="Gene3D" id="3.50.50.60">
    <property type="entry name" value="FAD/NAD(P)-binding domain"/>
    <property type="match status" value="1"/>
</dbReference>
<sequence>MMHQLLQNRSIDMEKIDSIGIVGGGPAALFVVKHLISENIYPQTLYIFEKNTRIGAGMPYSQEGAAKEHVANVSANELPELPETFSSFIQRKPYPHHPDFSDYRDINEYKVIPRLILGDYLEEQFKILLNTARKKGVTVKVFTETTVIDIRKKDHLFEIITGGDDIYECSATIICTGHHWPKKFEGNKNGWYDSPYPPSKFSSPTNYPIAIRGTSLTAVDAIKTLARLNGTFSEKDNEMIYTLHENSSNFSLTLFSKRGYLPALRFHSEGSAFSEGWIMSQEEIYEYKEKNGGFVDLNYVFERNFKQPLRKKNEKFYNEIKDLTIEQFVEKMLALREELDSFELFKAEYYEAQKSIERHQTIAWKETLSAFSYAINYPAKHFSAEDMIRMKKTLLPLISVIIASLPQSSYREIIALYNQGLISLVSVDDESYVEPHQEEGAIYHYTDHHSGEAKSDHYRMYVDAVGQQPVQFNDIPFKTLREEGLISSGYLKFKDTSTGKTQFEKGNKKILKIEPENYYLRVDGLNINDYFQALDYYGRATQNLFIMTVPYIAGLNPDYSGLDFCDTAGKRVATCLKSGIIADQIVS</sequence>
<dbReference type="InterPro" id="IPR036188">
    <property type="entry name" value="FAD/NAD-bd_sf"/>
</dbReference>
<dbReference type="InterPro" id="IPR038732">
    <property type="entry name" value="HpyO/CreE_NAD-binding"/>
</dbReference>